<protein>
    <recommendedName>
        <fullName evidence="3">DAGKc domain-containing protein</fullName>
    </recommendedName>
</protein>
<evidence type="ECO:0008006" key="3">
    <source>
        <dbReference type="Google" id="ProtNLM"/>
    </source>
</evidence>
<proteinExistence type="predicted"/>
<dbReference type="Proteomes" id="UP000185434">
    <property type="component" value="Chromosome"/>
</dbReference>
<dbReference type="STRING" id="1437875.CFRA_10565"/>
<name>A0A1L7CUQ1_9CORY</name>
<evidence type="ECO:0000313" key="1">
    <source>
        <dbReference type="EMBL" id="APT89595.1"/>
    </source>
</evidence>
<dbReference type="AlphaFoldDB" id="A0A1L7CUQ1"/>
<sequence>MRVLILRCGPAARALQAPAGAEVLDLPQVPARGDLRVLDDAARAALPEDPTPSLDEIAARPDVRHLGAPGPAPQARFIDDALRVVVVGSDAALSAVLTRAMRADFLWVEFGYVPVDPSPAATNWALPVGAGAFPLALHGAVNPAPLIRSDRGLAVAGSALLEDFSHGEYTGEIIVDDATILFRRDEGASHPPRRGLFGARLVPMTDAPGVAAAVLTTPYSPAETGRGPLARLRGALRPHGEVDEASLRTGRAVQSGGRDILVTVDGVPAKRPVKRATFYRHMRDLQIVRP</sequence>
<organism evidence="1 2">
    <name type="scientific">Corynebacterium frankenforstense DSM 45800</name>
    <dbReference type="NCBI Taxonomy" id="1437875"/>
    <lineage>
        <taxon>Bacteria</taxon>
        <taxon>Bacillati</taxon>
        <taxon>Actinomycetota</taxon>
        <taxon>Actinomycetes</taxon>
        <taxon>Mycobacteriales</taxon>
        <taxon>Corynebacteriaceae</taxon>
        <taxon>Corynebacterium</taxon>
    </lineage>
</organism>
<dbReference type="RefSeq" id="WP_075664589.1">
    <property type="nucleotide sequence ID" value="NZ_CP009247.1"/>
</dbReference>
<evidence type="ECO:0000313" key="2">
    <source>
        <dbReference type="Proteomes" id="UP000185434"/>
    </source>
</evidence>
<dbReference type="EMBL" id="CP009247">
    <property type="protein sequence ID" value="APT89595.1"/>
    <property type="molecule type" value="Genomic_DNA"/>
</dbReference>
<accession>A0A1L7CUQ1</accession>
<gene>
    <name evidence="1" type="ORF">CFRA_10565</name>
</gene>
<dbReference type="KEGG" id="cfk:CFRA_10565"/>
<reference evidence="1 2" key="1">
    <citation type="submission" date="2014-08" db="EMBL/GenBank/DDBJ databases">
        <title>Complete genome sequence of Corynebacterium frankenforstense ST18(T) (=DSM 45800(T)), isolated from raw cow milk.</title>
        <authorList>
            <person name="Ruckert C."/>
            <person name="Albersmeier A."/>
            <person name="Winkler A."/>
            <person name="Lipski A."/>
            <person name="Kalinowski J."/>
        </authorList>
    </citation>
    <scope>NUCLEOTIDE SEQUENCE [LARGE SCALE GENOMIC DNA]</scope>
    <source>
        <strain evidence="1 2">ST18</strain>
    </source>
</reference>
<keyword evidence="2" id="KW-1185">Reference proteome</keyword>
<dbReference type="OrthoDB" id="5189801at2"/>